<dbReference type="Proteomes" id="UP000075880">
    <property type="component" value="Unassembled WGS sequence"/>
</dbReference>
<protein>
    <submittedName>
        <fullName evidence="2">Uncharacterized protein</fullName>
    </submittedName>
</protein>
<sequence length="143" mass="15777">MSFDSPNDLMARVCSPDDTFPVFSPPPFEKDQPPLYTNVPPVAPTVTTNTLMPPAKPALQSRQHRRQSSLNAVSWPANHELTISPKVQHRALPASYMPIEDAAANGRENEQQHSPRSPRSPRSTTFAPNQPRHQRLSSMGSGS</sequence>
<feature type="region of interest" description="Disordered" evidence="1">
    <location>
        <begin position="92"/>
        <end position="143"/>
    </location>
</feature>
<evidence type="ECO:0000256" key="1">
    <source>
        <dbReference type="SAM" id="MobiDB-lite"/>
    </source>
</evidence>
<dbReference type="AlphaFoldDB" id="A0AAG5DEB7"/>
<organism evidence="2 3">
    <name type="scientific">Anopheles atroparvus</name>
    <name type="common">European mosquito</name>
    <dbReference type="NCBI Taxonomy" id="41427"/>
    <lineage>
        <taxon>Eukaryota</taxon>
        <taxon>Metazoa</taxon>
        <taxon>Ecdysozoa</taxon>
        <taxon>Arthropoda</taxon>
        <taxon>Hexapoda</taxon>
        <taxon>Insecta</taxon>
        <taxon>Pterygota</taxon>
        <taxon>Neoptera</taxon>
        <taxon>Endopterygota</taxon>
        <taxon>Diptera</taxon>
        <taxon>Nematocera</taxon>
        <taxon>Culicoidea</taxon>
        <taxon>Culicidae</taxon>
        <taxon>Anophelinae</taxon>
        <taxon>Anopheles</taxon>
    </lineage>
</organism>
<feature type="compositionally biased region" description="Low complexity" evidence="1">
    <location>
        <begin position="37"/>
        <end position="50"/>
    </location>
</feature>
<evidence type="ECO:0000313" key="3">
    <source>
        <dbReference type="Proteomes" id="UP000075880"/>
    </source>
</evidence>
<proteinExistence type="predicted"/>
<name>A0AAG5DEB7_ANOAO</name>
<feature type="compositionally biased region" description="Low complexity" evidence="1">
    <location>
        <begin position="114"/>
        <end position="123"/>
    </location>
</feature>
<evidence type="ECO:0000313" key="2">
    <source>
        <dbReference type="EnsemblMetazoa" id="ENSAATROPP009195"/>
    </source>
</evidence>
<accession>A0AAG5DEB7</accession>
<feature type="region of interest" description="Disordered" evidence="1">
    <location>
        <begin position="22"/>
        <end position="73"/>
    </location>
</feature>
<reference evidence="2" key="1">
    <citation type="submission" date="2024-04" db="UniProtKB">
        <authorList>
            <consortium name="EnsemblMetazoa"/>
        </authorList>
    </citation>
    <scope>IDENTIFICATION</scope>
    <source>
        <strain evidence="2">EBRO</strain>
    </source>
</reference>
<dbReference type="EnsemblMetazoa" id="ENSAATROPT010183">
    <property type="protein sequence ID" value="ENSAATROPP009195"/>
    <property type="gene ID" value="ENSAATROPG008287"/>
</dbReference>
<keyword evidence="3" id="KW-1185">Reference proteome</keyword>